<dbReference type="Proteomes" id="UP000267164">
    <property type="component" value="Chromosome"/>
</dbReference>
<dbReference type="SMART" id="SM00345">
    <property type="entry name" value="HTH_GNTR"/>
    <property type="match status" value="1"/>
</dbReference>
<evidence type="ECO:0000313" key="5">
    <source>
        <dbReference type="EMBL" id="AYF77952.1"/>
    </source>
</evidence>
<keyword evidence="6" id="KW-1185">Reference proteome</keyword>
<accession>A0A386ZJB1</accession>
<name>A0A386ZJB1_9NOCA</name>
<reference evidence="5 6" key="1">
    <citation type="submission" date="2018-09" db="EMBL/GenBank/DDBJ databases">
        <title>Nocardia yunnanensis sp. nov., an actinomycete isolated from a soil sample.</title>
        <authorList>
            <person name="Zhang J."/>
        </authorList>
    </citation>
    <scope>NUCLEOTIDE SEQUENCE [LARGE SCALE GENOMIC DNA]</scope>
    <source>
        <strain evidence="5 6">CFHS0054</strain>
    </source>
</reference>
<dbReference type="EMBL" id="CP032568">
    <property type="protein sequence ID" value="AYF77952.1"/>
    <property type="molecule type" value="Genomic_DNA"/>
</dbReference>
<dbReference type="AlphaFoldDB" id="A0A386ZJB1"/>
<dbReference type="OrthoDB" id="7363114at2"/>
<feature type="domain" description="HTH gntR-type" evidence="4">
    <location>
        <begin position="1"/>
        <end position="64"/>
    </location>
</feature>
<protein>
    <submittedName>
        <fullName evidence="5">GntR family transcriptional regulator</fullName>
    </submittedName>
</protein>
<keyword evidence="3" id="KW-0804">Transcription</keyword>
<dbReference type="InterPro" id="IPR000524">
    <property type="entry name" value="Tscrpt_reg_HTH_GntR"/>
</dbReference>
<dbReference type="GO" id="GO:0003700">
    <property type="term" value="F:DNA-binding transcription factor activity"/>
    <property type="evidence" value="ECO:0007669"/>
    <property type="project" value="InterPro"/>
</dbReference>
<evidence type="ECO:0000259" key="4">
    <source>
        <dbReference type="PROSITE" id="PS50949"/>
    </source>
</evidence>
<dbReference type="InterPro" id="IPR036390">
    <property type="entry name" value="WH_DNA-bd_sf"/>
</dbReference>
<evidence type="ECO:0000256" key="3">
    <source>
        <dbReference type="ARBA" id="ARBA00023163"/>
    </source>
</evidence>
<evidence type="ECO:0000256" key="2">
    <source>
        <dbReference type="ARBA" id="ARBA00023125"/>
    </source>
</evidence>
<organism evidence="5 6">
    <name type="scientific">Nocardia yunnanensis</name>
    <dbReference type="NCBI Taxonomy" id="2382165"/>
    <lineage>
        <taxon>Bacteria</taxon>
        <taxon>Bacillati</taxon>
        <taxon>Actinomycetota</taxon>
        <taxon>Actinomycetes</taxon>
        <taxon>Mycobacteriales</taxon>
        <taxon>Nocardiaceae</taxon>
        <taxon>Nocardia</taxon>
    </lineage>
</organism>
<proteinExistence type="predicted"/>
<gene>
    <name evidence="5" type="ORF">D7D52_33685</name>
</gene>
<dbReference type="Gene3D" id="1.10.10.10">
    <property type="entry name" value="Winged helix-like DNA-binding domain superfamily/Winged helix DNA-binding domain"/>
    <property type="match status" value="1"/>
</dbReference>
<dbReference type="Pfam" id="PF00392">
    <property type="entry name" value="GntR"/>
    <property type="match status" value="1"/>
</dbReference>
<keyword evidence="2" id="KW-0238">DNA-binding</keyword>
<dbReference type="GO" id="GO:0003677">
    <property type="term" value="F:DNA binding"/>
    <property type="evidence" value="ECO:0007669"/>
    <property type="project" value="UniProtKB-KW"/>
</dbReference>
<dbReference type="SUPFAM" id="SSF46785">
    <property type="entry name" value="Winged helix' DNA-binding domain"/>
    <property type="match status" value="1"/>
</dbReference>
<sequence length="254" mass="27796">MGDGLARRILTGIYRPGVAAPSIRDLAAEFHTTRNTTARVLHELAARGLLERPRATESFRVRDVRSDAGVDAYRFLLDPVLMPDSAAAVFTEMLDILEGIVIDAVVGLLRGTRPVSRRWLSERLDSLPRDAVFDDGARIQTLTLAVEVLRELLALPQFGLQRAILNSLATALLNVPEAVRALVPERPDPYLPLWHALAATASFGGLSDAGITRASTLCRVYHRSAIERFQELIIERQGEAFGVDPAERGDIIGA</sequence>
<dbReference type="PROSITE" id="PS50949">
    <property type="entry name" value="HTH_GNTR"/>
    <property type="match status" value="1"/>
</dbReference>
<dbReference type="KEGG" id="nyu:D7D52_33685"/>
<keyword evidence="1" id="KW-0805">Transcription regulation</keyword>
<evidence type="ECO:0000256" key="1">
    <source>
        <dbReference type="ARBA" id="ARBA00023015"/>
    </source>
</evidence>
<dbReference type="RefSeq" id="WP_120742930.1">
    <property type="nucleotide sequence ID" value="NZ_CP032568.1"/>
</dbReference>
<dbReference type="InterPro" id="IPR036388">
    <property type="entry name" value="WH-like_DNA-bd_sf"/>
</dbReference>
<evidence type="ECO:0000313" key="6">
    <source>
        <dbReference type="Proteomes" id="UP000267164"/>
    </source>
</evidence>